<dbReference type="PANTHER" id="PTHR34039">
    <property type="entry name" value="UPF0102 PROTEIN YRAN"/>
    <property type="match status" value="1"/>
</dbReference>
<name>A0A974GXG8_SEDHY</name>
<reference evidence="3" key="1">
    <citation type="submission" date="2020-07" db="EMBL/GenBank/DDBJ databases">
        <title>Genomic analysis of a strain of Sedimentibacter Hydroxybenzoicus DSM7310.</title>
        <authorList>
            <person name="Ma S."/>
        </authorList>
    </citation>
    <scope>NUCLEOTIDE SEQUENCE</scope>
    <source>
        <strain evidence="3">DSM 7310</strain>
    </source>
</reference>
<dbReference type="InterPro" id="IPR011335">
    <property type="entry name" value="Restrct_endonuc-II-like"/>
</dbReference>
<sequence>MYDKNKGFEYEKIAERYLLKNQYTIIERNFISKFGEIDIIAKKDGRLHFIEVKGRKNLSFGYPREAVTWAKQKKLISAAKYYFMLIGKDDMPCQFDIIEIIMENKEINMIENAF</sequence>
<evidence type="ECO:0000256" key="2">
    <source>
        <dbReference type="HAMAP-Rule" id="MF_00048"/>
    </source>
</evidence>
<evidence type="ECO:0000313" key="3">
    <source>
        <dbReference type="EMBL" id="NYB75533.1"/>
    </source>
</evidence>
<dbReference type="AlphaFoldDB" id="A0A974GXG8"/>
<dbReference type="PANTHER" id="PTHR34039:SF1">
    <property type="entry name" value="UPF0102 PROTEIN YRAN"/>
    <property type="match status" value="1"/>
</dbReference>
<dbReference type="NCBIfam" id="NF009150">
    <property type="entry name" value="PRK12497.1-3"/>
    <property type="match status" value="1"/>
</dbReference>
<organism evidence="3 4">
    <name type="scientific">Sedimentibacter hydroxybenzoicus DSM 7310</name>
    <dbReference type="NCBI Taxonomy" id="1123245"/>
    <lineage>
        <taxon>Bacteria</taxon>
        <taxon>Bacillati</taxon>
        <taxon>Bacillota</taxon>
        <taxon>Tissierellia</taxon>
        <taxon>Sedimentibacter</taxon>
    </lineage>
</organism>
<dbReference type="GO" id="GO:0003676">
    <property type="term" value="F:nucleic acid binding"/>
    <property type="evidence" value="ECO:0007669"/>
    <property type="project" value="InterPro"/>
</dbReference>
<dbReference type="InterPro" id="IPR003509">
    <property type="entry name" value="UPF0102_YraN-like"/>
</dbReference>
<dbReference type="Pfam" id="PF02021">
    <property type="entry name" value="UPF0102"/>
    <property type="match status" value="1"/>
</dbReference>
<evidence type="ECO:0000256" key="1">
    <source>
        <dbReference type="ARBA" id="ARBA00006738"/>
    </source>
</evidence>
<accession>A0A974GXG8</accession>
<evidence type="ECO:0000313" key="4">
    <source>
        <dbReference type="Proteomes" id="UP000611629"/>
    </source>
</evidence>
<dbReference type="Gene3D" id="3.40.1350.10">
    <property type="match status" value="1"/>
</dbReference>
<keyword evidence="4" id="KW-1185">Reference proteome</keyword>
<dbReference type="Proteomes" id="UP000611629">
    <property type="component" value="Unassembled WGS sequence"/>
</dbReference>
<dbReference type="SUPFAM" id="SSF52980">
    <property type="entry name" value="Restriction endonuclease-like"/>
    <property type="match status" value="1"/>
</dbReference>
<comment type="caution">
    <text evidence="3">The sequence shown here is derived from an EMBL/GenBank/DDBJ whole genome shotgun (WGS) entry which is preliminary data.</text>
</comment>
<dbReference type="HAMAP" id="MF_00048">
    <property type="entry name" value="UPF0102"/>
    <property type="match status" value="1"/>
</dbReference>
<proteinExistence type="inferred from homology"/>
<comment type="similarity">
    <text evidence="1 2">Belongs to the UPF0102 family.</text>
</comment>
<dbReference type="RefSeq" id="WP_179239239.1">
    <property type="nucleotide sequence ID" value="NZ_JACBNQ010000023.1"/>
</dbReference>
<dbReference type="EMBL" id="JACBNQ010000023">
    <property type="protein sequence ID" value="NYB75533.1"/>
    <property type="molecule type" value="Genomic_DNA"/>
</dbReference>
<dbReference type="CDD" id="cd20736">
    <property type="entry name" value="PoNe_Nuclease"/>
    <property type="match status" value="1"/>
</dbReference>
<gene>
    <name evidence="3" type="ORF">HZF24_15400</name>
</gene>
<dbReference type="InterPro" id="IPR011856">
    <property type="entry name" value="tRNA_endonuc-like_dom_sf"/>
</dbReference>
<protein>
    <recommendedName>
        <fullName evidence="2">UPF0102 protein HZF24_15400</fullName>
    </recommendedName>
</protein>